<feature type="transmembrane region" description="Helical" evidence="2">
    <location>
        <begin position="173"/>
        <end position="192"/>
    </location>
</feature>
<feature type="transmembrane region" description="Helical" evidence="2">
    <location>
        <begin position="147"/>
        <end position="167"/>
    </location>
</feature>
<feature type="transmembrane region" description="Helical" evidence="2">
    <location>
        <begin position="422"/>
        <end position="438"/>
    </location>
</feature>
<evidence type="ECO:0000256" key="1">
    <source>
        <dbReference type="SAM" id="MobiDB-lite"/>
    </source>
</evidence>
<feature type="transmembrane region" description="Helical" evidence="2">
    <location>
        <begin position="244"/>
        <end position="261"/>
    </location>
</feature>
<evidence type="ECO:0000313" key="4">
    <source>
        <dbReference type="Proteomes" id="UP000093199"/>
    </source>
</evidence>
<feature type="transmembrane region" description="Helical" evidence="2">
    <location>
        <begin position="619"/>
        <end position="637"/>
    </location>
</feature>
<dbReference type="PANTHER" id="PTHR38434">
    <property type="entry name" value="BLL2549 PROTEIN"/>
    <property type="match status" value="1"/>
</dbReference>
<dbReference type="RefSeq" id="WP_066542545.1">
    <property type="nucleotide sequence ID" value="NZ_MASJ01000001.1"/>
</dbReference>
<evidence type="ECO:0008006" key="5">
    <source>
        <dbReference type="Google" id="ProtNLM"/>
    </source>
</evidence>
<evidence type="ECO:0000313" key="3">
    <source>
        <dbReference type="EMBL" id="OCS88696.1"/>
    </source>
</evidence>
<feature type="transmembrane region" description="Helical" evidence="2">
    <location>
        <begin position="592"/>
        <end position="612"/>
    </location>
</feature>
<reference evidence="3 4" key="1">
    <citation type="submission" date="2016-07" db="EMBL/GenBank/DDBJ databases">
        <title>Caryophanon tenue genome sequencing.</title>
        <authorList>
            <person name="Verma A."/>
            <person name="Pal Y."/>
            <person name="Krishnamurthi S."/>
        </authorList>
    </citation>
    <scope>NUCLEOTIDE SEQUENCE [LARGE SCALE GENOMIC DNA]</scope>
    <source>
        <strain evidence="3 4">DSM 14152</strain>
    </source>
</reference>
<keyword evidence="2" id="KW-0812">Transmembrane</keyword>
<name>A0A1C0YNF0_9BACL</name>
<feature type="transmembrane region" description="Helical" evidence="2">
    <location>
        <begin position="479"/>
        <end position="496"/>
    </location>
</feature>
<feature type="transmembrane region" description="Helical" evidence="2">
    <location>
        <begin position="342"/>
        <end position="361"/>
    </location>
</feature>
<feature type="transmembrane region" description="Helical" evidence="2">
    <location>
        <begin position="529"/>
        <end position="550"/>
    </location>
</feature>
<feature type="transmembrane region" description="Helical" evidence="2">
    <location>
        <begin position="643"/>
        <end position="663"/>
    </location>
</feature>
<feature type="transmembrane region" description="Helical" evidence="2">
    <location>
        <begin position="294"/>
        <end position="311"/>
    </location>
</feature>
<feature type="transmembrane region" description="Helical" evidence="2">
    <location>
        <begin position="394"/>
        <end position="410"/>
    </location>
</feature>
<keyword evidence="2" id="KW-0472">Membrane</keyword>
<protein>
    <recommendedName>
        <fullName evidence="5">DUF2339 domain-containing protein</fullName>
    </recommendedName>
</protein>
<dbReference type="Proteomes" id="UP000093199">
    <property type="component" value="Unassembled WGS sequence"/>
</dbReference>
<evidence type="ECO:0000256" key="2">
    <source>
        <dbReference type="SAM" id="Phobius"/>
    </source>
</evidence>
<keyword evidence="2" id="KW-1133">Transmembrane helix</keyword>
<dbReference type="AlphaFoldDB" id="A0A1C0YNF0"/>
<dbReference type="InterPro" id="IPR019286">
    <property type="entry name" value="DUF2339_TM"/>
</dbReference>
<feature type="transmembrane region" description="Helical" evidence="2">
    <location>
        <begin position="562"/>
        <end position="580"/>
    </location>
</feature>
<gene>
    <name evidence="3" type="ORF">A6M13_02295</name>
</gene>
<dbReference type="Pfam" id="PF10101">
    <property type="entry name" value="DUF2339"/>
    <property type="match status" value="1"/>
</dbReference>
<dbReference type="PANTHER" id="PTHR38434:SF1">
    <property type="entry name" value="BLL2549 PROTEIN"/>
    <property type="match status" value="1"/>
</dbReference>
<dbReference type="EMBL" id="MASJ01000001">
    <property type="protein sequence ID" value="OCS88696.1"/>
    <property type="molecule type" value="Genomic_DNA"/>
</dbReference>
<feature type="transmembrane region" description="Helical" evidence="2">
    <location>
        <begin position="367"/>
        <end position="387"/>
    </location>
</feature>
<feature type="transmembrane region" description="Helical" evidence="2">
    <location>
        <begin position="87"/>
        <end position="104"/>
    </location>
</feature>
<feature type="transmembrane region" description="Helical" evidence="2">
    <location>
        <begin position="197"/>
        <end position="213"/>
    </location>
</feature>
<comment type="caution">
    <text evidence="3">The sequence shown here is derived from an EMBL/GenBank/DDBJ whole genome shotgun (WGS) entry which is preliminary data.</text>
</comment>
<accession>A0A1C0YNF0</accession>
<feature type="transmembrane region" description="Helical" evidence="2">
    <location>
        <begin position="219"/>
        <end position="237"/>
    </location>
</feature>
<feature type="transmembrane region" description="Helical" evidence="2">
    <location>
        <begin position="267"/>
        <end position="287"/>
    </location>
</feature>
<organism evidence="3 4">
    <name type="scientific">Caryophanon tenue</name>
    <dbReference type="NCBI Taxonomy" id="33978"/>
    <lineage>
        <taxon>Bacteria</taxon>
        <taxon>Bacillati</taxon>
        <taxon>Bacillota</taxon>
        <taxon>Bacilli</taxon>
        <taxon>Bacillales</taxon>
        <taxon>Caryophanaceae</taxon>
        <taxon>Caryophanon</taxon>
    </lineage>
</organism>
<proteinExistence type="predicted"/>
<keyword evidence="4" id="KW-1185">Reference proteome</keyword>
<feature type="region of interest" description="Disordered" evidence="1">
    <location>
        <begin position="21"/>
        <end position="77"/>
    </location>
</feature>
<feature type="transmembrane region" description="Helical" evidence="2">
    <location>
        <begin position="317"/>
        <end position="335"/>
    </location>
</feature>
<feature type="transmembrane region" description="Helical" evidence="2">
    <location>
        <begin position="116"/>
        <end position="135"/>
    </location>
</feature>
<feature type="transmembrane region" description="Helical" evidence="2">
    <location>
        <begin position="450"/>
        <end position="473"/>
    </location>
</feature>
<sequence>MSLEKRVQQLEEQVADLQQQMAKLQQPSVDTERKKRKASDFLFQKEPVKRERSEQPAVVVEEQSVPAPQHVPPTAPTRSLEERLSQWLPKLFMVILVLGVLWGLKLMSDYGMFTNGMKIASAYVLSISMIAGAYWKKATWQATGIDALFGGAFIVGILTTAAAAILYGLFSETVALVIACLYIVYGIAIAYMRRNEALTSFVLFTSLLLPYLLEYMDMSYPIIFSYIIVMFAVMQVVIMKYAQWYALCIGFMMSIIATWSFSANASVMAVICVLLIIMIAVVTMMWTKQVPSKVIQSFLPLLFIGALGVWLLYEPPIALMLSVTALMVGCAIWLYRQKQRRGTDIFIVIASLLFGATWMSWTFDEHILLFVLPLVSLVCIISSIKYTLPLTNRLHVVLFILMSIVVYQNARQSPQDAFDHLAFLLVIGYGVMLYEWLVKQPEKQWGTVSVKEVASVGVLSLAIGYSFVLNAMFNIPKPYVAFIIQAMYIALVYVLPSRYRTVVLIYGTFAMALLTSFTVSEAIWSGPLWLHAVMQLVVLAFVIALMYGVLTKAIFPKIPKQVFVIGASVYALAISFNFLHQLVIAELFSHSVELMCQTFLLFMASLLSFMLAKRFMLPQVRYMALALLVIALGKLIFVDLFMLNIVVRALLCLIVGAIGFVITSRMRKK</sequence>
<feature type="transmembrane region" description="Helical" evidence="2">
    <location>
        <begin position="503"/>
        <end position="523"/>
    </location>
</feature>
<dbReference type="STRING" id="33978.A6M13_02295"/>